<proteinExistence type="predicted"/>
<gene>
    <name evidence="1" type="ORF">AAE3_LOCUS5677</name>
</gene>
<accession>A0A8S0VV86</accession>
<comment type="caution">
    <text evidence="1">The sequence shown here is derived from an EMBL/GenBank/DDBJ whole genome shotgun (WGS) entry which is preliminary data.</text>
</comment>
<organism evidence="1 2">
    <name type="scientific">Cyclocybe aegerita</name>
    <name type="common">Black poplar mushroom</name>
    <name type="synonym">Agrocybe aegerita</name>
    <dbReference type="NCBI Taxonomy" id="1973307"/>
    <lineage>
        <taxon>Eukaryota</taxon>
        <taxon>Fungi</taxon>
        <taxon>Dikarya</taxon>
        <taxon>Basidiomycota</taxon>
        <taxon>Agaricomycotina</taxon>
        <taxon>Agaricomycetes</taxon>
        <taxon>Agaricomycetidae</taxon>
        <taxon>Agaricales</taxon>
        <taxon>Agaricineae</taxon>
        <taxon>Bolbitiaceae</taxon>
        <taxon>Cyclocybe</taxon>
    </lineage>
</organism>
<sequence length="190" mass="21941">MKGKYQGSPKSRGQNTKAVRAKAHAEGLTFARAYGEMCGDPWASLRSWREPRIRRCNHGRNDIGWRSDATFRVDDEDLQVQLAYEDVYDFQVDFSDVKKDEWDLWEKRKRKGAEKVEIELMHLAHPAKRRGPAQDFEVVQRVKDVIALSEDEVEYSDWGKLDLVDEEWEAIFDESKVKTSYSAAVRGNGG</sequence>
<name>A0A8S0VV86_CYCAE</name>
<dbReference type="AlphaFoldDB" id="A0A8S0VV86"/>
<keyword evidence="2" id="KW-1185">Reference proteome</keyword>
<evidence type="ECO:0000313" key="1">
    <source>
        <dbReference type="EMBL" id="CAA7263430.1"/>
    </source>
</evidence>
<dbReference type="OrthoDB" id="2739946at2759"/>
<reference evidence="1 2" key="1">
    <citation type="submission" date="2020-01" db="EMBL/GenBank/DDBJ databases">
        <authorList>
            <person name="Gupta K D."/>
        </authorList>
    </citation>
    <scope>NUCLEOTIDE SEQUENCE [LARGE SCALE GENOMIC DNA]</scope>
</reference>
<dbReference type="Proteomes" id="UP000467700">
    <property type="component" value="Unassembled WGS sequence"/>
</dbReference>
<dbReference type="EMBL" id="CACVBS010000039">
    <property type="protein sequence ID" value="CAA7263430.1"/>
    <property type="molecule type" value="Genomic_DNA"/>
</dbReference>
<evidence type="ECO:0000313" key="2">
    <source>
        <dbReference type="Proteomes" id="UP000467700"/>
    </source>
</evidence>
<protein>
    <submittedName>
        <fullName evidence="1">Uncharacterized protein</fullName>
    </submittedName>
</protein>